<feature type="region of interest" description="Disordered" evidence="1">
    <location>
        <begin position="123"/>
        <end position="151"/>
    </location>
</feature>
<dbReference type="Proteomes" id="UP000886653">
    <property type="component" value="Unassembled WGS sequence"/>
</dbReference>
<evidence type="ECO:0000313" key="2">
    <source>
        <dbReference type="EMBL" id="KAG0148484.1"/>
    </source>
</evidence>
<gene>
    <name evidence="2" type="ORF">CROQUDRAFT_90197</name>
</gene>
<accession>A0A9P6NM52</accession>
<organism evidence="2 3">
    <name type="scientific">Cronartium quercuum f. sp. fusiforme G11</name>
    <dbReference type="NCBI Taxonomy" id="708437"/>
    <lineage>
        <taxon>Eukaryota</taxon>
        <taxon>Fungi</taxon>
        <taxon>Dikarya</taxon>
        <taxon>Basidiomycota</taxon>
        <taxon>Pucciniomycotina</taxon>
        <taxon>Pucciniomycetes</taxon>
        <taxon>Pucciniales</taxon>
        <taxon>Coleosporiaceae</taxon>
        <taxon>Cronartium</taxon>
    </lineage>
</organism>
<reference evidence="2" key="1">
    <citation type="submission" date="2013-11" db="EMBL/GenBank/DDBJ databases">
        <title>Genome sequence of the fusiform rust pathogen reveals effectors for host alternation and coevolution with pine.</title>
        <authorList>
            <consortium name="DOE Joint Genome Institute"/>
            <person name="Smith K."/>
            <person name="Pendleton A."/>
            <person name="Kubisiak T."/>
            <person name="Anderson C."/>
            <person name="Salamov A."/>
            <person name="Aerts A."/>
            <person name="Riley R."/>
            <person name="Clum A."/>
            <person name="Lindquist E."/>
            <person name="Ence D."/>
            <person name="Campbell M."/>
            <person name="Kronenberg Z."/>
            <person name="Feau N."/>
            <person name="Dhillon B."/>
            <person name="Hamelin R."/>
            <person name="Burleigh J."/>
            <person name="Smith J."/>
            <person name="Yandell M."/>
            <person name="Nelson C."/>
            <person name="Grigoriev I."/>
            <person name="Davis J."/>
        </authorList>
    </citation>
    <scope>NUCLEOTIDE SEQUENCE</scope>
    <source>
        <strain evidence="2">G11</strain>
    </source>
</reference>
<dbReference type="EMBL" id="MU167236">
    <property type="protein sequence ID" value="KAG0148484.1"/>
    <property type="molecule type" value="Genomic_DNA"/>
</dbReference>
<comment type="caution">
    <text evidence="2">The sequence shown here is derived from an EMBL/GenBank/DDBJ whole genome shotgun (WGS) entry which is preliminary data.</text>
</comment>
<evidence type="ECO:0000313" key="3">
    <source>
        <dbReference type="Proteomes" id="UP000886653"/>
    </source>
</evidence>
<evidence type="ECO:0000256" key="1">
    <source>
        <dbReference type="SAM" id="MobiDB-lite"/>
    </source>
</evidence>
<sequence length="151" mass="15971">MENPNFGFINAHVVGPVLATAMRASSHVNLSSRLSRYTASKLTLYTRETSLAACPEKKLVATSPAGFQLLPPNITLLMSGGIPTIQVPLRTSSEGLLGFDGLFVVDRGPSTSGSHALRYHRTAAQPGDKEFEASRRAGSASSLCVPAYPPS</sequence>
<protein>
    <submittedName>
        <fullName evidence="2">Uncharacterized protein</fullName>
    </submittedName>
</protein>
<keyword evidence="3" id="KW-1185">Reference proteome</keyword>
<dbReference type="AlphaFoldDB" id="A0A9P6NM52"/>
<name>A0A9P6NM52_9BASI</name>
<proteinExistence type="predicted"/>